<dbReference type="SUPFAM" id="SSF55729">
    <property type="entry name" value="Acyl-CoA N-acyltransferases (Nat)"/>
    <property type="match status" value="1"/>
</dbReference>
<dbReference type="PROSITE" id="PS51186">
    <property type="entry name" value="GNAT"/>
    <property type="match status" value="1"/>
</dbReference>
<dbReference type="EMBL" id="BAAAQR010000014">
    <property type="protein sequence ID" value="GAA2153956.1"/>
    <property type="molecule type" value="Genomic_DNA"/>
</dbReference>
<reference evidence="3" key="1">
    <citation type="journal article" date="2019" name="Int. J. Syst. Evol. Microbiol.">
        <title>The Global Catalogue of Microorganisms (GCM) 10K type strain sequencing project: providing services to taxonomists for standard genome sequencing and annotation.</title>
        <authorList>
            <consortium name="The Broad Institute Genomics Platform"/>
            <consortium name="The Broad Institute Genome Sequencing Center for Infectious Disease"/>
            <person name="Wu L."/>
            <person name="Ma J."/>
        </authorList>
    </citation>
    <scope>NUCLEOTIDE SEQUENCE [LARGE SCALE GENOMIC DNA]</scope>
    <source>
        <strain evidence="3">JCM 16022</strain>
    </source>
</reference>
<protein>
    <submittedName>
        <fullName evidence="2">GNAT family N-acetyltransferase</fullName>
    </submittedName>
</protein>
<evidence type="ECO:0000259" key="1">
    <source>
        <dbReference type="PROSITE" id="PS51186"/>
    </source>
</evidence>
<dbReference type="PANTHER" id="PTHR39173:SF1">
    <property type="entry name" value="ACETYLTRANSFERASE"/>
    <property type="match status" value="1"/>
</dbReference>
<evidence type="ECO:0000313" key="3">
    <source>
        <dbReference type="Proteomes" id="UP001501771"/>
    </source>
</evidence>
<proteinExistence type="predicted"/>
<name>A0ABP5LZA1_9ACTN</name>
<gene>
    <name evidence="2" type="ORF">GCM10009844_39100</name>
</gene>
<dbReference type="Pfam" id="PF00583">
    <property type="entry name" value="Acetyltransf_1"/>
    <property type="match status" value="1"/>
</dbReference>
<keyword evidence="3" id="KW-1185">Reference proteome</keyword>
<feature type="domain" description="N-acetyltransferase" evidence="1">
    <location>
        <begin position="17"/>
        <end position="162"/>
    </location>
</feature>
<accession>A0ABP5LZA1</accession>
<evidence type="ECO:0000313" key="2">
    <source>
        <dbReference type="EMBL" id="GAA2153956.1"/>
    </source>
</evidence>
<dbReference type="RefSeq" id="WP_344156428.1">
    <property type="nucleotide sequence ID" value="NZ_BAAAQR010000014.1"/>
</dbReference>
<sequence>MLELVLPDVARHSAWLASHREWGPGLHEDGFGLGPDDDVESAEGFSAWVSRIGSLPAARMWWIVDGDAVLGGMALRTATDDTILRLGHVGYGIRPSARGRGAATWALGELLPRARAVGLSRLLLVCRDDNVGSIKTIERHAGALEKVVDEDHGLVRRYWIDL</sequence>
<dbReference type="Proteomes" id="UP001501771">
    <property type="component" value="Unassembled WGS sequence"/>
</dbReference>
<dbReference type="PANTHER" id="PTHR39173">
    <property type="entry name" value="ACETYLTRANSFERASE"/>
    <property type="match status" value="1"/>
</dbReference>
<dbReference type="InterPro" id="IPR000182">
    <property type="entry name" value="GNAT_dom"/>
</dbReference>
<dbReference type="InterPro" id="IPR016181">
    <property type="entry name" value="Acyl_CoA_acyltransferase"/>
</dbReference>
<comment type="caution">
    <text evidence="2">The sequence shown here is derived from an EMBL/GenBank/DDBJ whole genome shotgun (WGS) entry which is preliminary data.</text>
</comment>
<organism evidence="2 3">
    <name type="scientific">Nocardioides koreensis</name>
    <dbReference type="NCBI Taxonomy" id="433651"/>
    <lineage>
        <taxon>Bacteria</taxon>
        <taxon>Bacillati</taxon>
        <taxon>Actinomycetota</taxon>
        <taxon>Actinomycetes</taxon>
        <taxon>Propionibacteriales</taxon>
        <taxon>Nocardioidaceae</taxon>
        <taxon>Nocardioides</taxon>
    </lineage>
</organism>
<dbReference type="Gene3D" id="3.40.630.30">
    <property type="match status" value="1"/>
</dbReference>